<accession>A0A0A9X5E5</accession>
<dbReference type="AlphaFoldDB" id="A0A0A9X5E5"/>
<sequence>MVNDVTLATDRVPAEQVACKRRDVLNKLQEALKRMEDAPYEFPTPKAVLRGEMCDCLKPPEHGKVTYSPTATLDGEQGVPIKLVEASSRIRWTPKYPALCQNMHPDMTCYCVPQVFNPDQCDCPEGDRYKDQYRTKTQNVGVGDKDYCTSGKDVYYCPPDSNHKHWSPHKGSCVWPRPCPASCFDHSDTKDWINVVPNYNYYMQHADAYDF</sequence>
<dbReference type="EMBL" id="GBRD01001120">
    <property type="protein sequence ID" value="JAG64701.1"/>
    <property type="molecule type" value="Transcribed_RNA"/>
</dbReference>
<dbReference type="EMBL" id="GBHO01028425">
    <property type="protein sequence ID" value="JAG15179.1"/>
    <property type="molecule type" value="Transcribed_RNA"/>
</dbReference>
<proteinExistence type="predicted"/>
<reference evidence="2" key="3">
    <citation type="submission" date="2014-09" db="EMBL/GenBank/DDBJ databases">
        <authorList>
            <person name="Magalhaes I.L.F."/>
            <person name="Oliveira U."/>
            <person name="Santos F.R."/>
            <person name="Vidigal T.H.D.A."/>
            <person name="Brescovit A.D."/>
            <person name="Santos A.J."/>
        </authorList>
    </citation>
    <scope>NUCLEOTIDE SEQUENCE</scope>
</reference>
<evidence type="ECO:0000313" key="1">
    <source>
        <dbReference type="EMBL" id="JAG15179.1"/>
    </source>
</evidence>
<gene>
    <name evidence="1" type="primary">MUC19_2</name>
    <name evidence="1" type="ORF">CM83_100095</name>
</gene>
<protein>
    <submittedName>
        <fullName evidence="1">Mucin-19</fullName>
    </submittedName>
</protein>
<organism evidence="1">
    <name type="scientific">Lygus hesperus</name>
    <name type="common">Western plant bug</name>
    <dbReference type="NCBI Taxonomy" id="30085"/>
    <lineage>
        <taxon>Eukaryota</taxon>
        <taxon>Metazoa</taxon>
        <taxon>Ecdysozoa</taxon>
        <taxon>Arthropoda</taxon>
        <taxon>Hexapoda</taxon>
        <taxon>Insecta</taxon>
        <taxon>Pterygota</taxon>
        <taxon>Neoptera</taxon>
        <taxon>Paraneoptera</taxon>
        <taxon>Hemiptera</taxon>
        <taxon>Heteroptera</taxon>
        <taxon>Panheteroptera</taxon>
        <taxon>Cimicomorpha</taxon>
        <taxon>Miridae</taxon>
        <taxon>Mirini</taxon>
        <taxon>Lygus</taxon>
    </lineage>
</organism>
<reference evidence="1" key="1">
    <citation type="journal article" date="2014" name="PLoS ONE">
        <title>Transcriptome-Based Identification of ABC Transporters in the Western Tarnished Plant Bug Lygus hesperus.</title>
        <authorList>
            <person name="Hull J.J."/>
            <person name="Chaney K."/>
            <person name="Geib S.M."/>
            <person name="Fabrick J.A."/>
            <person name="Brent C.S."/>
            <person name="Walsh D."/>
            <person name="Lavine L.C."/>
        </authorList>
    </citation>
    <scope>NUCLEOTIDE SEQUENCE</scope>
</reference>
<evidence type="ECO:0000313" key="2">
    <source>
        <dbReference type="EMBL" id="JAG64701.1"/>
    </source>
</evidence>
<reference evidence="1" key="2">
    <citation type="submission" date="2014-07" db="EMBL/GenBank/DDBJ databases">
        <authorList>
            <person name="Hull J."/>
        </authorList>
    </citation>
    <scope>NUCLEOTIDE SEQUENCE</scope>
</reference>
<name>A0A0A9X5E5_LYGHE</name>
<dbReference type="SUPFAM" id="SSF144232">
    <property type="entry name" value="HIT/MYND zinc finger-like"/>
    <property type="match status" value="1"/>
</dbReference>